<proteinExistence type="predicted"/>
<protein>
    <recommendedName>
        <fullName evidence="1">Reverse transcriptase domain-containing protein</fullName>
    </recommendedName>
</protein>
<accession>A0AAN9VD22</accession>
<comment type="caution">
    <text evidence="2">The sequence shown here is derived from an EMBL/GenBank/DDBJ whole genome shotgun (WGS) entry which is preliminary data.</text>
</comment>
<organism evidence="2 3">
    <name type="scientific">Gryllus longicercus</name>
    <dbReference type="NCBI Taxonomy" id="2509291"/>
    <lineage>
        <taxon>Eukaryota</taxon>
        <taxon>Metazoa</taxon>
        <taxon>Ecdysozoa</taxon>
        <taxon>Arthropoda</taxon>
        <taxon>Hexapoda</taxon>
        <taxon>Insecta</taxon>
        <taxon>Pterygota</taxon>
        <taxon>Neoptera</taxon>
        <taxon>Polyneoptera</taxon>
        <taxon>Orthoptera</taxon>
        <taxon>Ensifera</taxon>
        <taxon>Gryllidea</taxon>
        <taxon>Grylloidea</taxon>
        <taxon>Gryllidae</taxon>
        <taxon>Gryllinae</taxon>
        <taxon>Gryllus</taxon>
    </lineage>
</organism>
<dbReference type="PANTHER" id="PTHR47027">
    <property type="entry name" value="REVERSE TRANSCRIPTASE DOMAIN-CONTAINING PROTEIN"/>
    <property type="match status" value="1"/>
</dbReference>
<gene>
    <name evidence="2" type="ORF">R5R35_006002</name>
</gene>
<evidence type="ECO:0000313" key="2">
    <source>
        <dbReference type="EMBL" id="KAK7792824.1"/>
    </source>
</evidence>
<feature type="domain" description="Reverse transcriptase" evidence="1">
    <location>
        <begin position="8"/>
        <end position="80"/>
    </location>
</feature>
<dbReference type="AlphaFoldDB" id="A0AAN9VD22"/>
<dbReference type="EMBL" id="JAZDUA010000421">
    <property type="protein sequence ID" value="KAK7792824.1"/>
    <property type="molecule type" value="Genomic_DNA"/>
</dbReference>
<keyword evidence="3" id="KW-1185">Reference proteome</keyword>
<reference evidence="2 3" key="1">
    <citation type="submission" date="2024-03" db="EMBL/GenBank/DDBJ databases">
        <title>The genome assembly and annotation of the cricket Gryllus longicercus Weissman &amp; Gray.</title>
        <authorList>
            <person name="Szrajer S."/>
            <person name="Gray D."/>
            <person name="Ylla G."/>
        </authorList>
    </citation>
    <scope>NUCLEOTIDE SEQUENCE [LARGE SCALE GENOMIC DNA]</scope>
    <source>
        <strain evidence="2">DAG 2021-001</strain>
        <tissue evidence="2">Whole body minus gut</tissue>
    </source>
</reference>
<evidence type="ECO:0000313" key="3">
    <source>
        <dbReference type="Proteomes" id="UP001378592"/>
    </source>
</evidence>
<evidence type="ECO:0000259" key="1">
    <source>
        <dbReference type="Pfam" id="PF00078"/>
    </source>
</evidence>
<dbReference type="PANTHER" id="PTHR47027:SF20">
    <property type="entry name" value="REVERSE TRANSCRIPTASE-LIKE PROTEIN WITH RNA-DIRECTED DNA POLYMERASE DOMAIN"/>
    <property type="match status" value="1"/>
</dbReference>
<dbReference type="InterPro" id="IPR000477">
    <property type="entry name" value="RT_dom"/>
</dbReference>
<dbReference type="Proteomes" id="UP001378592">
    <property type="component" value="Unassembled WGS sequence"/>
</dbReference>
<sequence>MDTRSTKKKNSGFRAGRSCLDNLFCLSQVMQKKWQTGKELHMVFLDIAKVYDSVPVIKLWEVMNKSNVNKILINAVKKLYIDQKGKVKV</sequence>
<dbReference type="Pfam" id="PF00078">
    <property type="entry name" value="RVT_1"/>
    <property type="match status" value="1"/>
</dbReference>
<name>A0AAN9VD22_9ORTH</name>